<organism evidence="1">
    <name type="scientific">mine drainage metagenome</name>
    <dbReference type="NCBI Taxonomy" id="410659"/>
    <lineage>
        <taxon>unclassified sequences</taxon>
        <taxon>metagenomes</taxon>
        <taxon>ecological metagenomes</taxon>
    </lineage>
</organism>
<protein>
    <submittedName>
        <fullName evidence="1">Plasmid replicase, bacterial</fullName>
    </submittedName>
</protein>
<reference evidence="1" key="2">
    <citation type="journal article" date="2014" name="ISME J.">
        <title>Microbial stratification in low pH oxic and suboxic macroscopic growths along an acid mine drainage.</title>
        <authorList>
            <person name="Mendez-Garcia C."/>
            <person name="Mesa V."/>
            <person name="Sprenger R.R."/>
            <person name="Richter M."/>
            <person name="Diez M.S."/>
            <person name="Solano J."/>
            <person name="Bargiela R."/>
            <person name="Golyshina O.V."/>
            <person name="Manteca A."/>
            <person name="Ramos J.L."/>
            <person name="Gallego J.R."/>
            <person name="Llorente I."/>
            <person name="Martins Dos Santos V.A."/>
            <person name="Jensen O.N."/>
            <person name="Pelaez A.I."/>
            <person name="Sanchez J."/>
            <person name="Ferrer M."/>
        </authorList>
    </citation>
    <scope>NUCLEOTIDE SEQUENCE</scope>
</reference>
<dbReference type="Pfam" id="PF03090">
    <property type="entry name" value="Replicase"/>
    <property type="match status" value="1"/>
</dbReference>
<dbReference type="InterPro" id="IPR004322">
    <property type="entry name" value="Plasmid_replicase_bac"/>
</dbReference>
<comment type="caution">
    <text evidence="1">The sequence shown here is derived from an EMBL/GenBank/DDBJ whole genome shotgun (WGS) entry which is preliminary data.</text>
</comment>
<gene>
    <name evidence="1" type="ORF">B1A_06323</name>
</gene>
<proteinExistence type="predicted"/>
<dbReference type="EMBL" id="AUZX01004601">
    <property type="protein sequence ID" value="EQD70371.1"/>
    <property type="molecule type" value="Genomic_DNA"/>
</dbReference>
<feature type="non-terminal residue" evidence="1">
    <location>
        <position position="74"/>
    </location>
</feature>
<reference evidence="1" key="1">
    <citation type="submission" date="2013-08" db="EMBL/GenBank/DDBJ databases">
        <authorList>
            <person name="Mendez C."/>
            <person name="Richter M."/>
            <person name="Ferrer M."/>
            <person name="Sanchez J."/>
        </authorList>
    </citation>
    <scope>NUCLEOTIDE SEQUENCE</scope>
</reference>
<evidence type="ECO:0000313" key="1">
    <source>
        <dbReference type="EMBL" id="EQD70371.1"/>
    </source>
</evidence>
<sequence>MDSPLLIAEHLPRRPYCSDDLVYGLQIRPRETALKKKLIQLNPPGICRFLVFDIDRVGASLEWENASLPEPTWS</sequence>
<name>T1BBQ5_9ZZZZ</name>
<dbReference type="AlphaFoldDB" id="T1BBQ5"/>
<accession>T1BBQ5</accession>